<evidence type="ECO:0000256" key="1">
    <source>
        <dbReference type="SAM" id="Phobius"/>
    </source>
</evidence>
<protein>
    <submittedName>
        <fullName evidence="2">Uncharacterized protein</fullName>
    </submittedName>
</protein>
<accession>A0AAD9MNL1</accession>
<evidence type="ECO:0000313" key="2">
    <source>
        <dbReference type="EMBL" id="KAK2139915.1"/>
    </source>
</evidence>
<feature type="transmembrane region" description="Helical" evidence="1">
    <location>
        <begin position="230"/>
        <end position="251"/>
    </location>
</feature>
<keyword evidence="1" id="KW-0472">Membrane</keyword>
<keyword evidence="1" id="KW-0812">Transmembrane</keyword>
<dbReference type="AlphaFoldDB" id="A0AAD9MNL1"/>
<evidence type="ECO:0000313" key="3">
    <source>
        <dbReference type="Proteomes" id="UP001208570"/>
    </source>
</evidence>
<feature type="transmembrane region" description="Helical" evidence="1">
    <location>
        <begin position="200"/>
        <end position="224"/>
    </location>
</feature>
<gene>
    <name evidence="2" type="ORF">LSH36_1559g00015</name>
</gene>
<dbReference type="PANTHER" id="PTHR20765:SF1">
    <property type="entry name" value="EQUILIBRATIVE NUCLEOBASE TRANSPORTER 1"/>
    <property type="match status" value="1"/>
</dbReference>
<keyword evidence="3" id="KW-1185">Reference proteome</keyword>
<dbReference type="EMBL" id="JAODUP010001558">
    <property type="protein sequence ID" value="KAK2139915.1"/>
    <property type="molecule type" value="Genomic_DNA"/>
</dbReference>
<feature type="transmembrane region" description="Helical" evidence="1">
    <location>
        <begin position="151"/>
        <end position="179"/>
    </location>
</feature>
<organism evidence="2 3">
    <name type="scientific">Paralvinella palmiformis</name>
    <dbReference type="NCBI Taxonomy" id="53620"/>
    <lineage>
        <taxon>Eukaryota</taxon>
        <taxon>Metazoa</taxon>
        <taxon>Spiralia</taxon>
        <taxon>Lophotrochozoa</taxon>
        <taxon>Annelida</taxon>
        <taxon>Polychaeta</taxon>
        <taxon>Sedentaria</taxon>
        <taxon>Canalipalpata</taxon>
        <taxon>Terebellida</taxon>
        <taxon>Terebelliformia</taxon>
        <taxon>Alvinellidae</taxon>
        <taxon>Paralvinella</taxon>
    </lineage>
</organism>
<proteinExistence type="predicted"/>
<dbReference type="PANTHER" id="PTHR20765">
    <property type="entry name" value="SOLUTE CARRIER FAMILY 43 MEMBER 3-RELATED"/>
    <property type="match status" value="1"/>
</dbReference>
<sequence length="302" mass="33282">MAGNSEIGETKSLSTPRIVSIIFLAFIEAFLFGYILDGWPSIEYMLRSDGVYSNLCSGISTDNQSVIKSNWGSLPTQIKQYSHKTPLFEKETCVEQDTMFNTAYLISNSLGQGSIWLLGYFFDRFGLLISRILTAMCLIVGLLMLTFKDIAFSWLIFPSSLLIALGDVMIVITTTHAAYDAGISRAMCIYCYTDSDVKRAYPIVISLTVATLSSVALSISSLFWKYSAAYASSIFTIILKGTMYATHVSFIQTVYPVEHQGKALGAAGTVASFLSLLEEPLFIWAESSHPPFRGPASQPFIE</sequence>
<feature type="transmembrane region" description="Helical" evidence="1">
    <location>
        <begin position="263"/>
        <end position="285"/>
    </location>
</feature>
<reference evidence="2" key="1">
    <citation type="journal article" date="2023" name="Mol. Biol. Evol.">
        <title>Third-Generation Sequencing Reveals the Adaptive Role of the Epigenome in Three Deep-Sea Polychaetes.</title>
        <authorList>
            <person name="Perez M."/>
            <person name="Aroh O."/>
            <person name="Sun Y."/>
            <person name="Lan Y."/>
            <person name="Juniper S.K."/>
            <person name="Young C.R."/>
            <person name="Angers B."/>
            <person name="Qian P.Y."/>
        </authorList>
    </citation>
    <scope>NUCLEOTIDE SEQUENCE</scope>
    <source>
        <strain evidence="2">P08H-3</strain>
    </source>
</reference>
<comment type="caution">
    <text evidence="2">The sequence shown here is derived from an EMBL/GenBank/DDBJ whole genome shotgun (WGS) entry which is preliminary data.</text>
</comment>
<dbReference type="Proteomes" id="UP001208570">
    <property type="component" value="Unassembled WGS sequence"/>
</dbReference>
<feature type="transmembrane region" description="Helical" evidence="1">
    <location>
        <begin position="18"/>
        <end position="36"/>
    </location>
</feature>
<keyword evidence="1" id="KW-1133">Transmembrane helix</keyword>
<name>A0AAD9MNL1_9ANNE</name>
<dbReference type="InterPro" id="IPR027197">
    <property type="entry name" value="SLC43A3"/>
</dbReference>
<feature type="transmembrane region" description="Helical" evidence="1">
    <location>
        <begin position="125"/>
        <end position="145"/>
    </location>
</feature>